<accession>A0A2R8CJH4</accession>
<organism evidence="4 5">
    <name type="scientific">Kushneria phyllosphaerae</name>
    <dbReference type="NCBI Taxonomy" id="2100822"/>
    <lineage>
        <taxon>Bacteria</taxon>
        <taxon>Pseudomonadati</taxon>
        <taxon>Pseudomonadota</taxon>
        <taxon>Gammaproteobacteria</taxon>
        <taxon>Oceanospirillales</taxon>
        <taxon>Halomonadaceae</taxon>
        <taxon>Kushneria</taxon>
    </lineage>
</organism>
<feature type="domain" description="Aerobactin siderophore biosynthesis IucA/IucC-like C-terminal" evidence="3">
    <location>
        <begin position="454"/>
        <end position="603"/>
    </location>
</feature>
<dbReference type="Pfam" id="PF04183">
    <property type="entry name" value="IucA_IucC"/>
    <property type="match status" value="1"/>
</dbReference>
<dbReference type="InterPro" id="IPR007310">
    <property type="entry name" value="Aerobactin_biosyn_IucA/IucC_N"/>
</dbReference>
<dbReference type="Pfam" id="PF06276">
    <property type="entry name" value="FhuF"/>
    <property type="match status" value="1"/>
</dbReference>
<sequence>MTMIESRTVEQSLLETLVNALLAERFLDHEALAHSTPLEGAAGQTPTLAALGEEVPTIERAAVREAGSQLWSMPLDGHTWLVMLVRPDVCQAQVLVPGTQIVTWQGDAPVGARCQVLDAEALMRTLARAFHPQSPEPDAGEQVFLKALATTRWQLTRSCTHAIRTRGLMAQPPMAFFTLMEQWASLIDRPYHPTAKAKEGLDEAEYVAFMAEFDQPVTLGWVAIRRDAMITGAQVGEGEQPADFLMTPAERDRLITELHGRGLAESHIALPVHPWQQRHALPQWLGEALESGECVVLSAVSERWKASSSLRSLLPGHDSRHSVKLPMAIHSLGASRYLPAVKMINGDLSAALLEQARGLDPRLGEALHLCEEGRWWGWMPEGASLFDEAPRHLSAMVRSYPAEVMADPACRLVPMAVLGTRLPEGEHFFDHWLDWCSTPATRESVCELLAAVCDRFFELTLRLFCLGMLPEVHGQNAVLVWREGQITGLVLRDHDSLRIALSQLSRCGLEDPEYRIKPGHANTLYHDDPAALLFWLQTLAIQVNVRAIVDATASHFDVEVSLLWQTVATSLRGRIDEVVTSPELHALLIEQLFEAPSWPFKQLIRPIIARAGGPGSMPFGTGESVNPLRQISNV</sequence>
<reference evidence="5" key="1">
    <citation type="submission" date="2018-03" db="EMBL/GenBank/DDBJ databases">
        <authorList>
            <person name="Navarro De La Torre S."/>
        </authorList>
    </citation>
    <scope>NUCLEOTIDE SEQUENCE [LARGE SCALE GENOMIC DNA]</scope>
    <source>
        <strain evidence="5">EAod3</strain>
    </source>
</reference>
<dbReference type="InterPro" id="IPR037455">
    <property type="entry name" value="LucA/IucC-like"/>
</dbReference>
<dbReference type="Proteomes" id="UP000244934">
    <property type="component" value="Unassembled WGS sequence"/>
</dbReference>
<keyword evidence="4" id="KW-0436">Ligase</keyword>
<dbReference type="GO" id="GO:0019290">
    <property type="term" value="P:siderophore biosynthetic process"/>
    <property type="evidence" value="ECO:0007669"/>
    <property type="project" value="InterPro"/>
</dbReference>
<evidence type="ECO:0000313" key="4">
    <source>
        <dbReference type="EMBL" id="SPJ33040.1"/>
    </source>
</evidence>
<dbReference type="AlphaFoldDB" id="A0A2R8CJH4"/>
<dbReference type="EC" id="6.3.2.39" evidence="4"/>
<evidence type="ECO:0000313" key="5">
    <source>
        <dbReference type="Proteomes" id="UP000244934"/>
    </source>
</evidence>
<dbReference type="InterPro" id="IPR022770">
    <property type="entry name" value="IucA/IucC-like_C"/>
</dbReference>
<evidence type="ECO:0000259" key="3">
    <source>
        <dbReference type="Pfam" id="PF06276"/>
    </source>
</evidence>
<dbReference type="GO" id="GO:0016881">
    <property type="term" value="F:acid-amino acid ligase activity"/>
    <property type="evidence" value="ECO:0007669"/>
    <property type="project" value="UniProtKB-ARBA"/>
</dbReference>
<dbReference type="PANTHER" id="PTHR34384">
    <property type="entry name" value="L-2,3-DIAMINOPROPANOATE--CITRATE LIGASE"/>
    <property type="match status" value="1"/>
</dbReference>
<feature type="domain" description="Aerobactin siderophore biosynthesis IucA/IucC N-terminal" evidence="2">
    <location>
        <begin position="178"/>
        <end position="418"/>
    </location>
</feature>
<dbReference type="Gene3D" id="1.10.510.40">
    <property type="match status" value="1"/>
</dbReference>
<gene>
    <name evidence="4" type="primary">iucC_2</name>
    <name evidence="4" type="ORF">KSP9073_01043</name>
</gene>
<name>A0A2R8CJH4_9GAMM</name>
<dbReference type="RefSeq" id="WP_207771411.1">
    <property type="nucleotide sequence ID" value="NZ_ONZI01000001.1"/>
</dbReference>
<protein>
    <submittedName>
        <fullName evidence="4">Aerobactin synthase</fullName>
        <ecNumber evidence="4">6.3.2.39</ecNumber>
    </submittedName>
</protein>
<dbReference type="PANTHER" id="PTHR34384:SF6">
    <property type="entry name" value="STAPHYLOFERRIN B SYNTHASE"/>
    <property type="match status" value="1"/>
</dbReference>
<keyword evidence="5" id="KW-1185">Reference proteome</keyword>
<evidence type="ECO:0000259" key="2">
    <source>
        <dbReference type="Pfam" id="PF04183"/>
    </source>
</evidence>
<dbReference type="EMBL" id="ONZI01000001">
    <property type="protein sequence ID" value="SPJ33040.1"/>
    <property type="molecule type" value="Genomic_DNA"/>
</dbReference>
<evidence type="ECO:0000256" key="1">
    <source>
        <dbReference type="ARBA" id="ARBA00004924"/>
    </source>
</evidence>
<comment type="pathway">
    <text evidence="1">Siderophore biosynthesis.</text>
</comment>
<proteinExistence type="predicted"/>